<dbReference type="GO" id="GO:0008474">
    <property type="term" value="F:palmitoyl-(protein) hydrolase activity"/>
    <property type="evidence" value="ECO:0007669"/>
    <property type="project" value="TreeGrafter"/>
</dbReference>
<dbReference type="InterPro" id="IPR022742">
    <property type="entry name" value="Hydrolase_4"/>
</dbReference>
<evidence type="ECO:0000313" key="2">
    <source>
        <dbReference type="EMBL" id="KAK5965293.1"/>
    </source>
</evidence>
<accession>A0AAN8F5E1</accession>
<dbReference type="GO" id="GO:0010008">
    <property type="term" value="C:endosome membrane"/>
    <property type="evidence" value="ECO:0007669"/>
    <property type="project" value="TreeGrafter"/>
</dbReference>
<dbReference type="SUPFAM" id="SSF53474">
    <property type="entry name" value="alpha/beta-Hydrolases"/>
    <property type="match status" value="1"/>
</dbReference>
<dbReference type="PANTHER" id="PTHR12277:SF39">
    <property type="entry name" value="SERINE AMINOPEPTIDASE S33 DOMAIN-CONTAINING PROTEIN"/>
    <property type="match status" value="1"/>
</dbReference>
<name>A0AAN8F5E1_TRICO</name>
<dbReference type="Pfam" id="PF12146">
    <property type="entry name" value="Hydrolase_4"/>
    <property type="match status" value="1"/>
</dbReference>
<dbReference type="EMBL" id="WIXE01024777">
    <property type="protein sequence ID" value="KAK5965293.1"/>
    <property type="molecule type" value="Genomic_DNA"/>
</dbReference>
<dbReference type="PANTHER" id="PTHR12277">
    <property type="entry name" value="ALPHA/BETA HYDROLASE DOMAIN-CONTAINING PROTEIN"/>
    <property type="match status" value="1"/>
</dbReference>
<organism evidence="2 3">
    <name type="scientific">Trichostrongylus colubriformis</name>
    <name type="common">Black scour worm</name>
    <dbReference type="NCBI Taxonomy" id="6319"/>
    <lineage>
        <taxon>Eukaryota</taxon>
        <taxon>Metazoa</taxon>
        <taxon>Ecdysozoa</taxon>
        <taxon>Nematoda</taxon>
        <taxon>Chromadorea</taxon>
        <taxon>Rhabditida</taxon>
        <taxon>Rhabditina</taxon>
        <taxon>Rhabditomorpha</taxon>
        <taxon>Strongyloidea</taxon>
        <taxon>Trichostrongylidae</taxon>
        <taxon>Trichostrongylus</taxon>
    </lineage>
</organism>
<dbReference type="AlphaFoldDB" id="A0AAN8F5E1"/>
<evidence type="ECO:0000259" key="1">
    <source>
        <dbReference type="Pfam" id="PF12146"/>
    </source>
</evidence>
<keyword evidence="3" id="KW-1185">Reference proteome</keyword>
<dbReference type="Proteomes" id="UP001331761">
    <property type="component" value="Unassembled WGS sequence"/>
</dbReference>
<dbReference type="InterPro" id="IPR029058">
    <property type="entry name" value="AB_hydrolase_fold"/>
</dbReference>
<evidence type="ECO:0000313" key="3">
    <source>
        <dbReference type="Proteomes" id="UP001331761"/>
    </source>
</evidence>
<dbReference type="Gene3D" id="3.40.50.1820">
    <property type="entry name" value="alpha/beta hydrolase"/>
    <property type="match status" value="1"/>
</dbReference>
<dbReference type="GO" id="GO:0005886">
    <property type="term" value="C:plasma membrane"/>
    <property type="evidence" value="ECO:0007669"/>
    <property type="project" value="TreeGrafter"/>
</dbReference>
<comment type="caution">
    <text evidence="2">The sequence shown here is derived from an EMBL/GenBank/DDBJ whole genome shotgun (WGS) entry which is preliminary data.</text>
</comment>
<proteinExistence type="predicted"/>
<reference evidence="2 3" key="1">
    <citation type="submission" date="2019-10" db="EMBL/GenBank/DDBJ databases">
        <title>Assembly and Annotation for the nematode Trichostrongylus colubriformis.</title>
        <authorList>
            <person name="Martin J."/>
        </authorList>
    </citation>
    <scope>NUCLEOTIDE SEQUENCE [LARGE SCALE GENOMIC DNA]</scope>
    <source>
        <strain evidence="2">G859</strain>
        <tissue evidence="2">Whole worm</tissue>
    </source>
</reference>
<protein>
    <submittedName>
        <fullName evidence="2">Phospholipase/carboxylesterase</fullName>
    </submittedName>
</protein>
<gene>
    <name evidence="2" type="ORF">GCK32_002033</name>
</gene>
<feature type="domain" description="Serine aminopeptidase S33" evidence="1">
    <location>
        <begin position="79"/>
        <end position="155"/>
    </location>
</feature>
<sequence>MKRKFNSERKYHGFFQCFTLRTALGNFIIGIRCSPQFKGTEEKNKDSVVIFAQPNASDLGEYLQPFHMNIPMMAELLSTDVYAFDYSGYGLSTGRPSEKNIYADIQSVYDFVYQTRQDKKIVLLGYSLGTAAVIDLAARNPARVVGVILVAPFTSGIRLFSNQPDRTGSIRLDRFITIEKLPYVRTPVLVCHGCRDDSIPVEHGLEIYKKAPRAVPPLFVAEADHVSIFNGKYLHIFVRIREFIASETDRLISSSSASTEDLPAGVSESGEASL</sequence>